<dbReference type="Gene3D" id="1.10.10.10">
    <property type="entry name" value="Winged helix-like DNA-binding domain superfamily/Winged helix DNA-binding domain"/>
    <property type="match status" value="1"/>
</dbReference>
<dbReference type="AlphaFoldDB" id="A0A4D7AXF8"/>
<dbReference type="PANTHER" id="PTHR30537:SF79">
    <property type="entry name" value="TRANSCRIPTIONAL REGULATOR-RELATED"/>
    <property type="match status" value="1"/>
</dbReference>
<dbReference type="PANTHER" id="PTHR30537">
    <property type="entry name" value="HTH-TYPE TRANSCRIPTIONAL REGULATOR"/>
    <property type="match status" value="1"/>
</dbReference>
<keyword evidence="2" id="KW-0805">Transcription regulation</keyword>
<evidence type="ECO:0000259" key="5">
    <source>
        <dbReference type="PROSITE" id="PS50931"/>
    </source>
</evidence>
<feature type="domain" description="HTH lysR-type" evidence="5">
    <location>
        <begin position="4"/>
        <end position="61"/>
    </location>
</feature>
<dbReference type="InterPro" id="IPR036390">
    <property type="entry name" value="WH_DNA-bd_sf"/>
</dbReference>
<sequence>MRLPSLNALRAFEAVGRTGSIKAASDELAVSPTVVSRHIRNLQLDLNVALVEAHGRGLLLTTAGEAFHAQISRAFDIMRQANEDIRPSSRRSLTIWCIPGIANQRLLARLPLLQSRLPNYDILLQPTLSRPDFARGEADAEVIHMNMLITHPNVRTELIAAPGVHAVASPAFRSRFPAVTQASDFLKLPLIHEASTLYWEQWFEYAGVTDLPILRGPRLWHAHLTIEAARQGQGVALANTLLVEDDLASGRLVDLSPHAVSLGGYYFVAAARRWADPELVLLRRWLKEALQGGAATGASDAPMRAE</sequence>
<dbReference type="GO" id="GO:0006351">
    <property type="term" value="P:DNA-templated transcription"/>
    <property type="evidence" value="ECO:0007669"/>
    <property type="project" value="TreeGrafter"/>
</dbReference>
<comment type="similarity">
    <text evidence="1">Belongs to the LysR transcriptional regulatory family.</text>
</comment>
<dbReference type="InterPro" id="IPR036388">
    <property type="entry name" value="WH-like_DNA-bd_sf"/>
</dbReference>
<organism evidence="6 7">
    <name type="scientific">Phreatobacter stygius</name>
    <dbReference type="NCBI Taxonomy" id="1940610"/>
    <lineage>
        <taxon>Bacteria</taxon>
        <taxon>Pseudomonadati</taxon>
        <taxon>Pseudomonadota</taxon>
        <taxon>Alphaproteobacteria</taxon>
        <taxon>Hyphomicrobiales</taxon>
        <taxon>Phreatobacteraceae</taxon>
        <taxon>Phreatobacter</taxon>
    </lineage>
</organism>
<reference evidence="6 7" key="1">
    <citation type="submission" date="2019-04" db="EMBL/GenBank/DDBJ databases">
        <title>Phreatobacter aquaticus sp. nov.</title>
        <authorList>
            <person name="Choi A."/>
        </authorList>
    </citation>
    <scope>NUCLEOTIDE SEQUENCE [LARGE SCALE GENOMIC DNA]</scope>
    <source>
        <strain evidence="6 7">KCTC 52518</strain>
    </source>
</reference>
<keyword evidence="7" id="KW-1185">Reference proteome</keyword>
<dbReference type="RefSeq" id="WP_136961718.1">
    <property type="nucleotide sequence ID" value="NZ_CP039690.1"/>
</dbReference>
<keyword evidence="3" id="KW-0238">DNA-binding</keyword>
<accession>A0A4D7AXF8</accession>
<name>A0A4D7AXF8_9HYPH</name>
<evidence type="ECO:0000256" key="1">
    <source>
        <dbReference type="ARBA" id="ARBA00009437"/>
    </source>
</evidence>
<keyword evidence="4" id="KW-0804">Transcription</keyword>
<dbReference type="SUPFAM" id="SSF46785">
    <property type="entry name" value="Winged helix' DNA-binding domain"/>
    <property type="match status" value="1"/>
</dbReference>
<protein>
    <submittedName>
        <fullName evidence="6">LysR family transcriptional regulator</fullName>
    </submittedName>
</protein>
<evidence type="ECO:0000256" key="4">
    <source>
        <dbReference type="ARBA" id="ARBA00023163"/>
    </source>
</evidence>
<dbReference type="Pfam" id="PF03466">
    <property type="entry name" value="LysR_substrate"/>
    <property type="match status" value="1"/>
</dbReference>
<dbReference type="KEGG" id="pstg:E8M01_19875"/>
<evidence type="ECO:0000313" key="6">
    <source>
        <dbReference type="EMBL" id="QCI66274.1"/>
    </source>
</evidence>
<proteinExistence type="inferred from homology"/>
<dbReference type="Gene3D" id="3.40.190.10">
    <property type="entry name" value="Periplasmic binding protein-like II"/>
    <property type="match status" value="2"/>
</dbReference>
<dbReference type="Pfam" id="PF00126">
    <property type="entry name" value="HTH_1"/>
    <property type="match status" value="1"/>
</dbReference>
<evidence type="ECO:0000256" key="2">
    <source>
        <dbReference type="ARBA" id="ARBA00023015"/>
    </source>
</evidence>
<gene>
    <name evidence="6" type="ORF">E8M01_19875</name>
</gene>
<dbReference type="GO" id="GO:0003700">
    <property type="term" value="F:DNA-binding transcription factor activity"/>
    <property type="evidence" value="ECO:0007669"/>
    <property type="project" value="InterPro"/>
</dbReference>
<dbReference type="EMBL" id="CP039690">
    <property type="protein sequence ID" value="QCI66274.1"/>
    <property type="molecule type" value="Genomic_DNA"/>
</dbReference>
<dbReference type="InterPro" id="IPR058163">
    <property type="entry name" value="LysR-type_TF_proteobact-type"/>
</dbReference>
<dbReference type="Proteomes" id="UP000298781">
    <property type="component" value="Chromosome"/>
</dbReference>
<evidence type="ECO:0000256" key="3">
    <source>
        <dbReference type="ARBA" id="ARBA00023125"/>
    </source>
</evidence>
<evidence type="ECO:0000313" key="7">
    <source>
        <dbReference type="Proteomes" id="UP000298781"/>
    </source>
</evidence>
<dbReference type="PROSITE" id="PS50931">
    <property type="entry name" value="HTH_LYSR"/>
    <property type="match status" value="1"/>
</dbReference>
<dbReference type="InterPro" id="IPR005119">
    <property type="entry name" value="LysR_subst-bd"/>
</dbReference>
<dbReference type="GO" id="GO:0043565">
    <property type="term" value="F:sequence-specific DNA binding"/>
    <property type="evidence" value="ECO:0007669"/>
    <property type="project" value="TreeGrafter"/>
</dbReference>
<dbReference type="InterPro" id="IPR000847">
    <property type="entry name" value="LysR_HTH_N"/>
</dbReference>
<dbReference type="SUPFAM" id="SSF53850">
    <property type="entry name" value="Periplasmic binding protein-like II"/>
    <property type="match status" value="1"/>
</dbReference>
<dbReference type="OrthoDB" id="9794694at2"/>